<dbReference type="AlphaFoldDB" id="A0A4Y2KAQ9"/>
<keyword evidence="2" id="KW-1185">Reference proteome</keyword>
<dbReference type="Proteomes" id="UP000499080">
    <property type="component" value="Unassembled WGS sequence"/>
</dbReference>
<protein>
    <submittedName>
        <fullName evidence="1">Uncharacterized protein</fullName>
    </submittedName>
</protein>
<reference evidence="1 2" key="1">
    <citation type="journal article" date="2019" name="Sci. Rep.">
        <title>Orb-weaving spider Araneus ventricosus genome elucidates the spidroin gene catalogue.</title>
        <authorList>
            <person name="Kono N."/>
            <person name="Nakamura H."/>
            <person name="Ohtoshi R."/>
            <person name="Moran D.A.P."/>
            <person name="Shinohara A."/>
            <person name="Yoshida Y."/>
            <person name="Fujiwara M."/>
            <person name="Mori M."/>
            <person name="Tomita M."/>
            <person name="Arakawa K."/>
        </authorList>
    </citation>
    <scope>NUCLEOTIDE SEQUENCE [LARGE SCALE GENOMIC DNA]</scope>
</reference>
<evidence type="ECO:0000313" key="2">
    <source>
        <dbReference type="Proteomes" id="UP000499080"/>
    </source>
</evidence>
<evidence type="ECO:0000313" key="1">
    <source>
        <dbReference type="EMBL" id="GBM99039.1"/>
    </source>
</evidence>
<sequence length="98" mass="11010">MLAVIDARSGTMLFAARVDIDAYDASGNIVHIACKSEFPMFRRKLQYKHRNGDDCVTSTFSDASKIGTVLIQRESIVIFKKFELEILTNLLVLDLPES</sequence>
<dbReference type="EMBL" id="BGPR01004383">
    <property type="protein sequence ID" value="GBM99039.1"/>
    <property type="molecule type" value="Genomic_DNA"/>
</dbReference>
<comment type="caution">
    <text evidence="1">The sequence shown here is derived from an EMBL/GenBank/DDBJ whole genome shotgun (WGS) entry which is preliminary data.</text>
</comment>
<organism evidence="1 2">
    <name type="scientific">Araneus ventricosus</name>
    <name type="common">Orbweaver spider</name>
    <name type="synonym">Epeira ventricosa</name>
    <dbReference type="NCBI Taxonomy" id="182803"/>
    <lineage>
        <taxon>Eukaryota</taxon>
        <taxon>Metazoa</taxon>
        <taxon>Ecdysozoa</taxon>
        <taxon>Arthropoda</taxon>
        <taxon>Chelicerata</taxon>
        <taxon>Arachnida</taxon>
        <taxon>Araneae</taxon>
        <taxon>Araneomorphae</taxon>
        <taxon>Entelegynae</taxon>
        <taxon>Araneoidea</taxon>
        <taxon>Araneidae</taxon>
        <taxon>Araneus</taxon>
    </lineage>
</organism>
<name>A0A4Y2KAQ9_ARAVE</name>
<proteinExistence type="predicted"/>
<accession>A0A4Y2KAQ9</accession>
<gene>
    <name evidence="1" type="ORF">AVEN_36253_1</name>
</gene>